<dbReference type="InterPro" id="IPR029064">
    <property type="entry name" value="Ribosomal_eL30-like_sf"/>
</dbReference>
<evidence type="ECO:0000313" key="6">
    <source>
        <dbReference type="Proteomes" id="UP000265882"/>
    </source>
</evidence>
<dbReference type="GO" id="GO:0005829">
    <property type="term" value="C:cytosol"/>
    <property type="evidence" value="ECO:0007669"/>
    <property type="project" value="TreeGrafter"/>
</dbReference>
<dbReference type="EMBL" id="QZKU01000048">
    <property type="protein sequence ID" value="RJP23242.1"/>
    <property type="molecule type" value="Genomic_DNA"/>
</dbReference>
<dbReference type="InterPro" id="IPR029028">
    <property type="entry name" value="Alpha/beta_knot_MTases"/>
</dbReference>
<comment type="similarity">
    <text evidence="1">Belongs to the class IV-like SAM-binding methyltransferase superfamily. RNA methyltransferase TrmH family.</text>
</comment>
<dbReference type="SMART" id="SM00967">
    <property type="entry name" value="SpoU_sub_bind"/>
    <property type="match status" value="1"/>
</dbReference>
<evidence type="ECO:0000256" key="1">
    <source>
        <dbReference type="ARBA" id="ARBA00007228"/>
    </source>
</evidence>
<dbReference type="AlphaFoldDB" id="A0A3A4NW81"/>
<evidence type="ECO:0000313" key="5">
    <source>
        <dbReference type="EMBL" id="RJP23242.1"/>
    </source>
</evidence>
<keyword evidence="2 5" id="KW-0489">Methyltransferase</keyword>
<evidence type="ECO:0000256" key="2">
    <source>
        <dbReference type="ARBA" id="ARBA00022603"/>
    </source>
</evidence>
<dbReference type="CDD" id="cd18103">
    <property type="entry name" value="SpoU-like_RlmB"/>
    <property type="match status" value="1"/>
</dbReference>
<keyword evidence="3 5" id="KW-0808">Transferase</keyword>
<dbReference type="InterPro" id="IPR001537">
    <property type="entry name" value="SpoU_MeTrfase"/>
</dbReference>
<dbReference type="GO" id="GO:0008173">
    <property type="term" value="F:RNA methyltransferase activity"/>
    <property type="evidence" value="ECO:0007669"/>
    <property type="project" value="InterPro"/>
</dbReference>
<dbReference type="Gene3D" id="3.30.1330.30">
    <property type="match status" value="1"/>
</dbReference>
<reference evidence="5 6" key="1">
    <citation type="journal article" date="2017" name="ISME J.">
        <title>Energy and carbon metabolisms in a deep terrestrial subsurface fluid microbial community.</title>
        <authorList>
            <person name="Momper L."/>
            <person name="Jungbluth S.P."/>
            <person name="Lee M.D."/>
            <person name="Amend J.P."/>
        </authorList>
    </citation>
    <scope>NUCLEOTIDE SEQUENCE [LARGE SCALE GENOMIC DNA]</scope>
    <source>
        <strain evidence="5">SURF_5</strain>
    </source>
</reference>
<dbReference type="FunFam" id="3.40.1280.10:FF:000008">
    <property type="entry name" value="Group 3 RNA methyltransferase TrmH"/>
    <property type="match status" value="1"/>
</dbReference>
<dbReference type="GO" id="GO:0006396">
    <property type="term" value="P:RNA processing"/>
    <property type="evidence" value="ECO:0007669"/>
    <property type="project" value="InterPro"/>
</dbReference>
<dbReference type="GO" id="GO:0003723">
    <property type="term" value="F:RNA binding"/>
    <property type="evidence" value="ECO:0007669"/>
    <property type="project" value="InterPro"/>
</dbReference>
<dbReference type="Proteomes" id="UP000265882">
    <property type="component" value="Unassembled WGS sequence"/>
</dbReference>
<dbReference type="Gene3D" id="3.40.1280.10">
    <property type="match status" value="1"/>
</dbReference>
<gene>
    <name evidence="5" type="primary">rlmB</name>
    <name evidence="5" type="ORF">C4520_06725</name>
</gene>
<dbReference type="InterPro" id="IPR029026">
    <property type="entry name" value="tRNA_m1G_MTases_N"/>
</dbReference>
<protein>
    <submittedName>
        <fullName evidence="5">23S rRNA (Guanosine(2251)-2'-O)-methyltransferase RlmB</fullName>
    </submittedName>
</protein>
<name>A0A3A4NW81_ABYX5</name>
<comment type="caution">
    <text evidence="5">The sequence shown here is derived from an EMBL/GenBank/DDBJ whole genome shotgun (WGS) entry which is preliminary data.</text>
</comment>
<dbReference type="SUPFAM" id="SSF75217">
    <property type="entry name" value="alpha/beta knot"/>
    <property type="match status" value="1"/>
</dbReference>
<evidence type="ECO:0000259" key="4">
    <source>
        <dbReference type="SMART" id="SM00967"/>
    </source>
</evidence>
<feature type="domain" description="RNA 2-O ribose methyltransferase substrate binding" evidence="4">
    <location>
        <begin position="6"/>
        <end position="83"/>
    </location>
</feature>
<evidence type="ECO:0000256" key="3">
    <source>
        <dbReference type="ARBA" id="ARBA00022679"/>
    </source>
</evidence>
<proteinExistence type="inferred from homology"/>
<dbReference type="Pfam" id="PF00588">
    <property type="entry name" value="SpoU_methylase"/>
    <property type="match status" value="1"/>
</dbReference>
<organism evidence="5 6">
    <name type="scientific">Abyssobacteria bacterium (strain SURF_5)</name>
    <dbReference type="NCBI Taxonomy" id="2093360"/>
    <lineage>
        <taxon>Bacteria</taxon>
        <taxon>Pseudomonadati</taxon>
        <taxon>Candidatus Hydrogenedentota</taxon>
        <taxon>Candidatus Abyssobacteria</taxon>
    </lineage>
</organism>
<sequence>MEETGYVYGRRAVMEVLTSSPERINKIFLAEGDHGRIISEIRELAKQHHIVLKFVPRRALEKYVPHGSAHQGIVASVAPVEYADPEGIMQPFKGTTPALIVVLDEISDPQNLGAILRTAEAVGVSGVLIPRHRSAGLTPVVAKHSAGASQYVPVARVTNLAQTIDALNESEVSTVGAAGDAEKTLYEMDFAVPTAIVIGSEGAGLRPLVRRQCSELARIPMVGKIESLNASVAAAVFLYEAFRQRRFTSSSRSSTSNPP</sequence>
<dbReference type="NCBIfam" id="TIGR00186">
    <property type="entry name" value="rRNA_methyl_3"/>
    <property type="match status" value="1"/>
</dbReference>
<dbReference type="SUPFAM" id="SSF55315">
    <property type="entry name" value="L30e-like"/>
    <property type="match status" value="1"/>
</dbReference>
<dbReference type="InterPro" id="IPR004441">
    <property type="entry name" value="rRNA_MeTrfase_TrmH"/>
</dbReference>
<dbReference type="PANTHER" id="PTHR46429:SF1">
    <property type="entry name" value="23S RRNA (GUANOSINE-2'-O-)-METHYLTRANSFERASE RLMB"/>
    <property type="match status" value="1"/>
</dbReference>
<dbReference type="Pfam" id="PF08032">
    <property type="entry name" value="SpoU_sub_bind"/>
    <property type="match status" value="1"/>
</dbReference>
<dbReference type="GO" id="GO:0032259">
    <property type="term" value="P:methylation"/>
    <property type="evidence" value="ECO:0007669"/>
    <property type="project" value="UniProtKB-KW"/>
</dbReference>
<dbReference type="InterPro" id="IPR013123">
    <property type="entry name" value="SpoU_subst-bd"/>
</dbReference>
<accession>A0A3A4NW81</accession>
<dbReference type="PANTHER" id="PTHR46429">
    <property type="entry name" value="23S RRNA (GUANOSINE-2'-O-)-METHYLTRANSFERASE RLMB"/>
    <property type="match status" value="1"/>
</dbReference>